<proteinExistence type="predicted"/>
<reference evidence="2" key="1">
    <citation type="submission" date="2019-11" db="EMBL/GenBank/DDBJ databases">
        <authorList>
            <person name="Feng L."/>
        </authorList>
    </citation>
    <scope>NUCLEOTIDE SEQUENCE</scope>
    <source>
        <strain evidence="2">CramosumLFYP8</strain>
    </source>
</reference>
<dbReference type="EMBL" id="CACRTL010000003">
    <property type="protein sequence ID" value="VYT57948.1"/>
    <property type="molecule type" value="Genomic_DNA"/>
</dbReference>
<dbReference type="AlphaFoldDB" id="A0A6N2XXP2"/>
<evidence type="ECO:0000256" key="1">
    <source>
        <dbReference type="SAM" id="SignalP"/>
    </source>
</evidence>
<organism evidence="2">
    <name type="scientific">Thomasclavelia ramosa</name>
    <dbReference type="NCBI Taxonomy" id="1547"/>
    <lineage>
        <taxon>Bacteria</taxon>
        <taxon>Bacillati</taxon>
        <taxon>Bacillota</taxon>
        <taxon>Erysipelotrichia</taxon>
        <taxon>Erysipelotrichales</taxon>
        <taxon>Coprobacillaceae</taxon>
        <taxon>Thomasclavelia</taxon>
    </lineage>
</organism>
<accession>A0A6N2XXP2</accession>
<dbReference type="RefSeq" id="WP_156634983.1">
    <property type="nucleotide sequence ID" value="NZ_CACRTL010000003.1"/>
</dbReference>
<protein>
    <submittedName>
        <fullName evidence="2">Uncharacterized protein</fullName>
    </submittedName>
</protein>
<evidence type="ECO:0000313" key="2">
    <source>
        <dbReference type="EMBL" id="VYT57948.1"/>
    </source>
</evidence>
<feature type="signal peptide" evidence="1">
    <location>
        <begin position="1"/>
        <end position="21"/>
    </location>
</feature>
<name>A0A6N2XXP2_9FIRM</name>
<feature type="chain" id="PRO_5039029214" evidence="1">
    <location>
        <begin position="22"/>
        <end position="269"/>
    </location>
</feature>
<keyword evidence="1" id="KW-0732">Signal</keyword>
<gene>
    <name evidence="2" type="ORF">CRLFYP8_00583</name>
</gene>
<sequence length="269" mass="30129">MKKTLCSLLVASFLVSTGSSATFAINSKSYCSNNQISSSVVDYNLTELLVKGKGNYEFLGDNNNIILSQFTVDGQKYQIEETIDETVSTVFSNYYKISNDKKEYIGQTQTIISNITNDLSVVKILENGNVVDSQLINFSGSNTYYNPNHDDIVDTVMPMASVEYKWHYLYTSNGSTKIIKYTIGAIIEVLAYAAGGAAAAGLSYIAQAIIDDKIPDVWWTQDVYAYNQRCPDWPSYPDWIPAGKYRYRTKYYSNSSKTKYISSSDYING</sequence>